<evidence type="ECO:0000313" key="3">
    <source>
        <dbReference type="Proteomes" id="UP000251891"/>
    </source>
</evidence>
<accession>A0A365H3B3</accession>
<organism evidence="2 3">
    <name type="scientific">Actinomadura craniellae</name>
    <dbReference type="NCBI Taxonomy" id="2231787"/>
    <lineage>
        <taxon>Bacteria</taxon>
        <taxon>Bacillati</taxon>
        <taxon>Actinomycetota</taxon>
        <taxon>Actinomycetes</taxon>
        <taxon>Streptosporangiales</taxon>
        <taxon>Thermomonosporaceae</taxon>
        <taxon>Actinomadura</taxon>
    </lineage>
</organism>
<dbReference type="EMBL" id="QLYX01000008">
    <property type="protein sequence ID" value="RAY13594.1"/>
    <property type="molecule type" value="Genomic_DNA"/>
</dbReference>
<comment type="caution">
    <text evidence="2">The sequence shown here is derived from an EMBL/GenBank/DDBJ whole genome shotgun (WGS) entry which is preliminary data.</text>
</comment>
<feature type="transmembrane region" description="Helical" evidence="1">
    <location>
        <begin position="120"/>
        <end position="139"/>
    </location>
</feature>
<gene>
    <name evidence="2" type="ORF">DPM19_18115</name>
</gene>
<feature type="transmembrane region" description="Helical" evidence="1">
    <location>
        <begin position="63"/>
        <end position="81"/>
    </location>
</feature>
<feature type="transmembrane region" description="Helical" evidence="1">
    <location>
        <begin position="93"/>
        <end position="114"/>
    </location>
</feature>
<keyword evidence="3" id="KW-1185">Reference proteome</keyword>
<dbReference type="Pfam" id="PF10935">
    <property type="entry name" value="DUF2637"/>
    <property type="match status" value="1"/>
</dbReference>
<evidence type="ECO:0000256" key="1">
    <source>
        <dbReference type="SAM" id="Phobius"/>
    </source>
</evidence>
<keyword evidence="1" id="KW-0472">Membrane</keyword>
<reference evidence="2 3" key="1">
    <citation type="submission" date="2018-06" db="EMBL/GenBank/DDBJ databases">
        <title>Actinomadura craniellae sp. nov. isolated from marine sponge Craniella sp.</title>
        <authorList>
            <person name="Li L."/>
            <person name="Xu Q.H."/>
            <person name="Lin H.W."/>
            <person name="Lu Y.H."/>
        </authorList>
    </citation>
    <scope>NUCLEOTIDE SEQUENCE [LARGE SCALE GENOMIC DNA]</scope>
    <source>
        <strain evidence="2 3">LHW63021</strain>
    </source>
</reference>
<evidence type="ECO:0000313" key="2">
    <source>
        <dbReference type="EMBL" id="RAY13594.1"/>
    </source>
</evidence>
<dbReference type="InterPro" id="IPR021235">
    <property type="entry name" value="DUF2637"/>
</dbReference>
<dbReference type="OrthoDB" id="3476878at2"/>
<dbReference type="Proteomes" id="UP000251891">
    <property type="component" value="Unassembled WGS sequence"/>
</dbReference>
<evidence type="ECO:0008006" key="4">
    <source>
        <dbReference type="Google" id="ProtNLM"/>
    </source>
</evidence>
<proteinExistence type="predicted"/>
<name>A0A365H3B3_9ACTN</name>
<sequence length="281" mass="28760">MEDRRTLPSTEVSERPHSAVGDGLIRASTTVAVVGIGGIAAVVSFRHALAVVQAHGEDGVTGYLTPLTIDGLVFTASMVLLDAARRGDRPPALARVALALGVGATVAVNVLHGIERGPVGAVVAAWPAVTLVLVVELLMGMIRRGRVSATTADVDEVLVVAQLDHGAAAGVENELVMPVDERPAVRPVVESPGGEVLDRAAARLAALLDDEAVDEGDGSASPDLDPVIATACDRFAGVLATGGLPSVRALRQELRIGHPRAVRVRAALAGRERAPGVVATG</sequence>
<dbReference type="AlphaFoldDB" id="A0A365H3B3"/>
<protein>
    <recommendedName>
        <fullName evidence="4">DUF2637 domain-containing protein</fullName>
    </recommendedName>
</protein>
<feature type="transmembrane region" description="Helical" evidence="1">
    <location>
        <begin position="23"/>
        <end position="43"/>
    </location>
</feature>
<keyword evidence="1" id="KW-1133">Transmembrane helix</keyword>
<dbReference type="RefSeq" id="WP_111869135.1">
    <property type="nucleotide sequence ID" value="NZ_QLYX01000008.1"/>
</dbReference>
<keyword evidence="1" id="KW-0812">Transmembrane</keyword>